<feature type="region of interest" description="Disordered" evidence="1">
    <location>
        <begin position="1"/>
        <end position="92"/>
    </location>
</feature>
<dbReference type="Pfam" id="PF01987">
    <property type="entry name" value="AIM24"/>
    <property type="match status" value="1"/>
</dbReference>
<evidence type="ECO:0000313" key="3">
    <source>
        <dbReference type="Proteomes" id="UP000198386"/>
    </source>
</evidence>
<dbReference type="PANTHER" id="PTHR38074">
    <property type="entry name" value="ALTERED INHERITANCE OF MITOCHONDRIA PROTEIN 24, MITOCHONDRIAL"/>
    <property type="match status" value="1"/>
</dbReference>
<sequence length="328" mass="35354">MTYPPGNPYGQPQGNPYGGQQGNPYGQPYGQPQPHGGQPQPYGQPQPPYGQPQPGYGQPPPGYGQPPPYSGQPAPGGQPSWQPSTLNPHTLPDDDNVNPYVFCIALTGGEWFMSKGAMLAYYGDVRFDAVTEYSSVQAWVASRFSSPVYISDWVVAQGHGKLLIGDRGFDLNSYDLDDGNLTIKASNLCAFSKQLELKQSIVPGFVTLIGTGKFIASSNGPVIFVEPPFRADPDALLGWADCPSPSVHHDAQWMTQNLRGMISGALGRASGEERQYDFTGQGTILLQSSEVAREDPAVLRLVESQTQLLTNSQAGSLGQRLIARAQQQ</sequence>
<dbReference type="AlphaFoldDB" id="A0A239HVI3"/>
<dbReference type="Gene3D" id="3.60.160.10">
    <property type="entry name" value="Mitochondrial biogenesis AIM24"/>
    <property type="match status" value="2"/>
</dbReference>
<dbReference type="RefSeq" id="WP_217897464.1">
    <property type="nucleotide sequence ID" value="NZ_FZOH01000009.1"/>
</dbReference>
<proteinExistence type="predicted"/>
<feature type="compositionally biased region" description="Pro residues" evidence="1">
    <location>
        <begin position="42"/>
        <end position="70"/>
    </location>
</feature>
<feature type="compositionally biased region" description="Low complexity" evidence="1">
    <location>
        <begin position="1"/>
        <end position="15"/>
    </location>
</feature>
<organism evidence="2 3">
    <name type="scientific">Geodermatophilus saharensis</name>
    <dbReference type="NCBI Taxonomy" id="1137994"/>
    <lineage>
        <taxon>Bacteria</taxon>
        <taxon>Bacillati</taxon>
        <taxon>Actinomycetota</taxon>
        <taxon>Actinomycetes</taxon>
        <taxon>Geodermatophilales</taxon>
        <taxon>Geodermatophilaceae</taxon>
        <taxon>Geodermatophilus</taxon>
    </lineage>
</organism>
<gene>
    <name evidence="2" type="ORF">SAMN04488107_4038</name>
</gene>
<dbReference type="EMBL" id="FZOH01000009">
    <property type="protein sequence ID" value="SNS85272.1"/>
    <property type="molecule type" value="Genomic_DNA"/>
</dbReference>
<reference evidence="3" key="1">
    <citation type="submission" date="2017-06" db="EMBL/GenBank/DDBJ databases">
        <authorList>
            <person name="Varghese N."/>
            <person name="Submissions S."/>
        </authorList>
    </citation>
    <scope>NUCLEOTIDE SEQUENCE [LARGE SCALE GENOMIC DNA]</scope>
    <source>
        <strain evidence="3">DSM 45423</strain>
    </source>
</reference>
<feature type="compositionally biased region" description="Low complexity" evidence="1">
    <location>
        <begin position="22"/>
        <end position="41"/>
    </location>
</feature>
<dbReference type="InterPro" id="IPR016031">
    <property type="entry name" value="Trp_RNA-bd_attenuator-like_dom"/>
</dbReference>
<keyword evidence="3" id="KW-1185">Reference proteome</keyword>
<evidence type="ECO:0000256" key="1">
    <source>
        <dbReference type="SAM" id="MobiDB-lite"/>
    </source>
</evidence>
<accession>A0A239HVI3</accession>
<dbReference type="SUPFAM" id="SSF51219">
    <property type="entry name" value="TRAP-like"/>
    <property type="match status" value="1"/>
</dbReference>
<protein>
    <submittedName>
        <fullName evidence="2">Uncharacterized conserved protein, AIM24 family</fullName>
    </submittedName>
</protein>
<evidence type="ECO:0000313" key="2">
    <source>
        <dbReference type="EMBL" id="SNS85272.1"/>
    </source>
</evidence>
<dbReference type="InterPro" id="IPR036983">
    <property type="entry name" value="AIM24_sf"/>
</dbReference>
<dbReference type="PANTHER" id="PTHR38074:SF1">
    <property type="entry name" value="ALTERED INHERITANCE OF MITOCHONDRIA PROTEIN 24, MITOCHONDRIAL"/>
    <property type="match status" value="1"/>
</dbReference>
<name>A0A239HVI3_9ACTN</name>
<dbReference type="Proteomes" id="UP000198386">
    <property type="component" value="Unassembled WGS sequence"/>
</dbReference>
<dbReference type="InterPro" id="IPR002838">
    <property type="entry name" value="AIM24"/>
</dbReference>